<dbReference type="InterPro" id="IPR054722">
    <property type="entry name" value="PolX-like_BBD"/>
</dbReference>
<feature type="region of interest" description="Disordered" evidence="2">
    <location>
        <begin position="35"/>
        <end position="66"/>
    </location>
</feature>
<sequence>MFDSVASHLKLEAGRRESEHAHRLPLSHMPVSVSPIKASVGPDLGQSQNLAPQGDKAMKRCRGKRGEKKNVAKAKCYNCEKMDHFARDCTEPKKIVDTGATKHVTRDRAGFIDYHQVSACSHYITMGNGAQKEVLGIG</sequence>
<dbReference type="SUPFAM" id="SSF57756">
    <property type="entry name" value="Retrovirus zinc finger-like domains"/>
    <property type="match status" value="1"/>
</dbReference>
<dbReference type="InterPro" id="IPR036875">
    <property type="entry name" value="Znf_CCHC_sf"/>
</dbReference>
<dbReference type="PROSITE" id="PS50158">
    <property type="entry name" value="ZF_CCHC"/>
    <property type="match status" value="1"/>
</dbReference>
<dbReference type="AlphaFoldDB" id="A0AAE1YNZ1"/>
<keyword evidence="5" id="KW-1185">Reference proteome</keyword>
<organism evidence="4 5">
    <name type="scientific">Sesamum alatum</name>
    <dbReference type="NCBI Taxonomy" id="300844"/>
    <lineage>
        <taxon>Eukaryota</taxon>
        <taxon>Viridiplantae</taxon>
        <taxon>Streptophyta</taxon>
        <taxon>Embryophyta</taxon>
        <taxon>Tracheophyta</taxon>
        <taxon>Spermatophyta</taxon>
        <taxon>Magnoliopsida</taxon>
        <taxon>eudicotyledons</taxon>
        <taxon>Gunneridae</taxon>
        <taxon>Pentapetalae</taxon>
        <taxon>asterids</taxon>
        <taxon>lamiids</taxon>
        <taxon>Lamiales</taxon>
        <taxon>Pedaliaceae</taxon>
        <taxon>Sesamum</taxon>
    </lineage>
</organism>
<dbReference type="Proteomes" id="UP001293254">
    <property type="component" value="Unassembled WGS sequence"/>
</dbReference>
<reference evidence="4" key="2">
    <citation type="journal article" date="2024" name="Plant">
        <title>Genomic evolution and insights into agronomic trait innovations of Sesamum species.</title>
        <authorList>
            <person name="Miao H."/>
            <person name="Wang L."/>
            <person name="Qu L."/>
            <person name="Liu H."/>
            <person name="Sun Y."/>
            <person name="Le M."/>
            <person name="Wang Q."/>
            <person name="Wei S."/>
            <person name="Zheng Y."/>
            <person name="Lin W."/>
            <person name="Duan Y."/>
            <person name="Cao H."/>
            <person name="Xiong S."/>
            <person name="Wang X."/>
            <person name="Wei L."/>
            <person name="Li C."/>
            <person name="Ma Q."/>
            <person name="Ju M."/>
            <person name="Zhao R."/>
            <person name="Li G."/>
            <person name="Mu C."/>
            <person name="Tian Q."/>
            <person name="Mei H."/>
            <person name="Zhang T."/>
            <person name="Gao T."/>
            <person name="Zhang H."/>
        </authorList>
    </citation>
    <scope>NUCLEOTIDE SEQUENCE</scope>
    <source>
        <strain evidence="4">3651</strain>
    </source>
</reference>
<evidence type="ECO:0000259" key="3">
    <source>
        <dbReference type="PROSITE" id="PS50158"/>
    </source>
</evidence>
<keyword evidence="1" id="KW-0479">Metal-binding</keyword>
<evidence type="ECO:0000256" key="1">
    <source>
        <dbReference type="PROSITE-ProRule" id="PRU00047"/>
    </source>
</evidence>
<proteinExistence type="predicted"/>
<feature type="domain" description="CCHC-type" evidence="3">
    <location>
        <begin position="75"/>
        <end position="91"/>
    </location>
</feature>
<accession>A0AAE1YNZ1</accession>
<gene>
    <name evidence="4" type="ORF">Salat_1116500</name>
</gene>
<name>A0AAE1YNZ1_9LAMI</name>
<reference evidence="4" key="1">
    <citation type="submission" date="2020-06" db="EMBL/GenBank/DDBJ databases">
        <authorList>
            <person name="Li T."/>
            <person name="Hu X."/>
            <person name="Zhang T."/>
            <person name="Song X."/>
            <person name="Zhang H."/>
            <person name="Dai N."/>
            <person name="Sheng W."/>
            <person name="Hou X."/>
            <person name="Wei L."/>
        </authorList>
    </citation>
    <scope>NUCLEOTIDE SEQUENCE</scope>
    <source>
        <strain evidence="4">3651</strain>
        <tissue evidence="4">Leaf</tissue>
    </source>
</reference>
<dbReference type="GO" id="GO:0003676">
    <property type="term" value="F:nucleic acid binding"/>
    <property type="evidence" value="ECO:0007669"/>
    <property type="project" value="InterPro"/>
</dbReference>
<dbReference type="GO" id="GO:0008270">
    <property type="term" value="F:zinc ion binding"/>
    <property type="evidence" value="ECO:0007669"/>
    <property type="project" value="UniProtKB-KW"/>
</dbReference>
<dbReference type="InterPro" id="IPR001878">
    <property type="entry name" value="Znf_CCHC"/>
</dbReference>
<dbReference type="Pfam" id="PF00098">
    <property type="entry name" value="zf-CCHC"/>
    <property type="match status" value="1"/>
</dbReference>
<dbReference type="Gene3D" id="4.10.60.10">
    <property type="entry name" value="Zinc finger, CCHC-type"/>
    <property type="match status" value="1"/>
</dbReference>
<dbReference type="SMART" id="SM00343">
    <property type="entry name" value="ZnF_C2HC"/>
    <property type="match status" value="1"/>
</dbReference>
<evidence type="ECO:0000313" key="5">
    <source>
        <dbReference type="Proteomes" id="UP001293254"/>
    </source>
</evidence>
<comment type="caution">
    <text evidence="4">The sequence shown here is derived from an EMBL/GenBank/DDBJ whole genome shotgun (WGS) entry which is preliminary data.</text>
</comment>
<keyword evidence="1" id="KW-0862">Zinc</keyword>
<evidence type="ECO:0000256" key="2">
    <source>
        <dbReference type="SAM" id="MobiDB-lite"/>
    </source>
</evidence>
<dbReference type="Pfam" id="PF22936">
    <property type="entry name" value="Pol_BBD"/>
    <property type="match status" value="1"/>
</dbReference>
<dbReference type="EMBL" id="JACGWO010000003">
    <property type="protein sequence ID" value="KAK4433542.1"/>
    <property type="molecule type" value="Genomic_DNA"/>
</dbReference>
<protein>
    <recommendedName>
        <fullName evidence="3">CCHC-type domain-containing protein</fullName>
    </recommendedName>
</protein>
<keyword evidence="1" id="KW-0863">Zinc-finger</keyword>
<evidence type="ECO:0000313" key="4">
    <source>
        <dbReference type="EMBL" id="KAK4433542.1"/>
    </source>
</evidence>